<evidence type="ECO:0000313" key="4">
    <source>
        <dbReference type="Proteomes" id="UP000049222"/>
    </source>
</evidence>
<evidence type="ECO:0000259" key="2">
    <source>
        <dbReference type="Pfam" id="PF01471"/>
    </source>
</evidence>
<accession>A0A0M6YJP2</accession>
<evidence type="ECO:0000313" key="3">
    <source>
        <dbReference type="EMBL" id="CTQ50170.1"/>
    </source>
</evidence>
<name>A0A0M6YJP2_9RHOB</name>
<gene>
    <name evidence="3" type="ORF">JDO7802_02188</name>
</gene>
<dbReference type="PROSITE" id="PS00213">
    <property type="entry name" value="LIPOCALIN"/>
    <property type="match status" value="1"/>
</dbReference>
<dbReference type="InterPro" id="IPR022272">
    <property type="entry name" value="Lipocalin_CS"/>
</dbReference>
<keyword evidence="1" id="KW-0732">Signal</keyword>
<dbReference type="InterPro" id="IPR002477">
    <property type="entry name" value="Peptidoglycan-bd-like"/>
</dbReference>
<sequence>MRLALLICVMSVFAGLSTVPAAAQGRAFVQIEAHPNLGEATSRARAYGSVVSDINGFALGGRWYAIALGPYDADTAARTLRRLRSEGLIPRDSYVSDGENYRDRFWPIGAGAVGAPVTPTPDAAPGGSTAGAAAPSADAGIVAPAPVVLPDETRREAQRSERLLTREERMELQRALQWFGFYTAAIDGSYGRGTRNSMAAWQTSAGVDDVTGVLTTRQRERLLREYEASQKELGLQPVTVAQAGLSLIAPMGLVRFDRIEAPFVHYEPKDDSGVRLSLISQAGDQAALGGLYEILQTLEIVPTEGDRSKARDSFRITGIAPTRTTQVFAKLEGGHIVGYLLSWPAAQDALAARALPEMERTLASSGTPLPPDAGFEPSEQSFDMVSGLDVRQPLRSASGFFVTAAGAVVTAADTVAGCGRVTLDRLHDADVTLSRDGVAVLTPQSRLAPVEVAVLAPTEGRLRSPVSVGGFPFGGVLGAATLSFGTLEDVRDLDGDAGVMRLSLEARDGDAGGPVLDPAGRVAGMLLPDPSDGARALPADVTFAVKARRLQDVLAAAQVTARTSDASAPIAPEDLTTRAVGMTVLVSCWE</sequence>
<dbReference type="Pfam" id="PF13365">
    <property type="entry name" value="Trypsin_2"/>
    <property type="match status" value="1"/>
</dbReference>
<dbReference type="EMBL" id="CXSU01000012">
    <property type="protein sequence ID" value="CTQ50170.1"/>
    <property type="molecule type" value="Genomic_DNA"/>
</dbReference>
<dbReference type="SUPFAM" id="SSF47090">
    <property type="entry name" value="PGBD-like"/>
    <property type="match status" value="1"/>
</dbReference>
<keyword evidence="4" id="KW-1185">Reference proteome</keyword>
<dbReference type="Gene3D" id="2.40.10.120">
    <property type="match status" value="1"/>
</dbReference>
<feature type="chain" id="PRO_5005808002" evidence="1">
    <location>
        <begin position="24"/>
        <end position="590"/>
    </location>
</feature>
<proteinExistence type="predicted"/>
<dbReference type="InterPro" id="IPR036366">
    <property type="entry name" value="PGBDSf"/>
</dbReference>
<dbReference type="InterPro" id="IPR009003">
    <property type="entry name" value="Peptidase_S1_PA"/>
</dbReference>
<dbReference type="Proteomes" id="UP000049222">
    <property type="component" value="Unassembled WGS sequence"/>
</dbReference>
<dbReference type="RefSeq" id="WP_055085473.1">
    <property type="nucleotide sequence ID" value="NZ_CXSU01000012.1"/>
</dbReference>
<feature type="domain" description="Peptidoglycan binding-like" evidence="2">
    <location>
        <begin position="166"/>
        <end position="222"/>
    </location>
</feature>
<dbReference type="STRING" id="420998.JDO7802_02188"/>
<dbReference type="InterPro" id="IPR036365">
    <property type="entry name" value="PGBD-like_sf"/>
</dbReference>
<dbReference type="SUPFAM" id="SSF50494">
    <property type="entry name" value="Trypsin-like serine proteases"/>
    <property type="match status" value="1"/>
</dbReference>
<dbReference type="Gene3D" id="1.10.101.10">
    <property type="entry name" value="PGBD-like superfamily/PGBD"/>
    <property type="match status" value="1"/>
</dbReference>
<protein>
    <submittedName>
        <fullName evidence="3">Putative peptidoglycan binding domain protein</fullName>
    </submittedName>
</protein>
<dbReference type="Pfam" id="PF01471">
    <property type="entry name" value="PG_binding_1"/>
    <property type="match status" value="1"/>
</dbReference>
<feature type="signal peptide" evidence="1">
    <location>
        <begin position="1"/>
        <end position="23"/>
    </location>
</feature>
<organism evidence="3 4">
    <name type="scientific">Jannaschia donghaensis</name>
    <dbReference type="NCBI Taxonomy" id="420998"/>
    <lineage>
        <taxon>Bacteria</taxon>
        <taxon>Pseudomonadati</taxon>
        <taxon>Pseudomonadota</taxon>
        <taxon>Alphaproteobacteria</taxon>
        <taxon>Rhodobacterales</taxon>
        <taxon>Roseobacteraceae</taxon>
        <taxon>Jannaschia</taxon>
    </lineage>
</organism>
<evidence type="ECO:0000256" key="1">
    <source>
        <dbReference type="SAM" id="SignalP"/>
    </source>
</evidence>
<dbReference type="AlphaFoldDB" id="A0A0M6YJP2"/>
<reference evidence="3 4" key="1">
    <citation type="submission" date="2015-07" db="EMBL/GenBank/DDBJ databases">
        <authorList>
            <person name="Noorani M."/>
        </authorList>
    </citation>
    <scope>NUCLEOTIDE SEQUENCE [LARGE SCALE GENOMIC DNA]</scope>
    <source>
        <strain evidence="3 4">CECT 7802</strain>
    </source>
</reference>